<dbReference type="RefSeq" id="WP_289115863.1">
    <property type="nucleotide sequence ID" value="NZ_JASZZX010000097.1"/>
</dbReference>
<dbReference type="InterPro" id="IPR029045">
    <property type="entry name" value="ClpP/crotonase-like_dom_sf"/>
</dbReference>
<dbReference type="SUPFAM" id="SSF52096">
    <property type="entry name" value="ClpP/crotonase"/>
    <property type="match status" value="1"/>
</dbReference>
<evidence type="ECO:0000313" key="2">
    <source>
        <dbReference type="EMBL" id="MDM3930511.1"/>
    </source>
</evidence>
<dbReference type="PANTHER" id="PTHR43802:SF1">
    <property type="entry name" value="IP11341P-RELATED"/>
    <property type="match status" value="1"/>
</dbReference>
<accession>A0ABT7PB54</accession>
<reference evidence="2 3" key="1">
    <citation type="submission" date="2023-06" db="EMBL/GenBank/DDBJ databases">
        <title>Itaconate inhibition of nontuberculous mycobacteria.</title>
        <authorList>
            <person name="Breen P."/>
            <person name="Zimbric M."/>
            <person name="Caverly L."/>
        </authorList>
    </citation>
    <scope>NUCLEOTIDE SEQUENCE [LARGE SCALE GENOMIC DNA]</scope>
    <source>
        <strain evidence="2 3">FLAC1071</strain>
    </source>
</reference>
<dbReference type="Gene3D" id="3.90.226.10">
    <property type="entry name" value="2-enoyl-CoA Hydratase, Chain A, domain 1"/>
    <property type="match status" value="1"/>
</dbReference>
<dbReference type="CDD" id="cd06558">
    <property type="entry name" value="crotonase-like"/>
    <property type="match status" value="1"/>
</dbReference>
<comment type="caution">
    <text evidence="2">The sequence shown here is derived from an EMBL/GenBank/DDBJ whole genome shotgun (WGS) entry which is preliminary data.</text>
</comment>
<evidence type="ECO:0000313" key="3">
    <source>
        <dbReference type="Proteomes" id="UP001529272"/>
    </source>
</evidence>
<dbReference type="Proteomes" id="UP001529272">
    <property type="component" value="Unassembled WGS sequence"/>
</dbReference>
<dbReference type="InterPro" id="IPR001753">
    <property type="entry name" value="Enoyl-CoA_hydra/iso"/>
</dbReference>
<proteinExistence type="inferred from homology"/>
<keyword evidence="3" id="KW-1185">Reference proteome</keyword>
<gene>
    <name evidence="2" type="ORF">QRB35_31905</name>
</gene>
<evidence type="ECO:0000256" key="1">
    <source>
        <dbReference type="ARBA" id="ARBA00005254"/>
    </source>
</evidence>
<reference evidence="3" key="2">
    <citation type="submission" date="2023-06" db="EMBL/GenBank/DDBJ databases">
        <title>Itaconate inhibition of nontuberculous mycobacteria.</title>
        <authorList>
            <person name="Spilker T."/>
        </authorList>
    </citation>
    <scope>NUCLEOTIDE SEQUENCE [LARGE SCALE GENOMIC DNA]</scope>
    <source>
        <strain evidence="3">FLAC1071</strain>
    </source>
</reference>
<organism evidence="2 3">
    <name type="scientific">Mycobacterium intracellulare subsp. chimaera</name>
    <dbReference type="NCBI Taxonomy" id="222805"/>
    <lineage>
        <taxon>Bacteria</taxon>
        <taxon>Bacillati</taxon>
        <taxon>Actinomycetota</taxon>
        <taxon>Actinomycetes</taxon>
        <taxon>Mycobacteriales</taxon>
        <taxon>Mycobacteriaceae</taxon>
        <taxon>Mycobacterium</taxon>
        <taxon>Mycobacterium avium complex (MAC)</taxon>
    </lineage>
</organism>
<dbReference type="EMBL" id="JASZZX010000097">
    <property type="protein sequence ID" value="MDM3930511.1"/>
    <property type="molecule type" value="Genomic_DNA"/>
</dbReference>
<dbReference type="PANTHER" id="PTHR43802">
    <property type="entry name" value="ENOYL-COA HYDRATASE"/>
    <property type="match status" value="1"/>
</dbReference>
<sequence>MESNSQTRPSGLRYEVRDGVALLTLDRPGRGNGLTVDLGDDLARAWAAVRDDPAIRVAIMTGSGDRHFCTGADVGTAEFAGDAPRNDGPYDQDVRYTARQNSVWKPVICAVNGLVAGAGLHFVVDADIVLAAETVAFMDTHVSVGQIGAIENIGLTRRLPLGSALRMTLMGKHYGGVRNPV</sequence>
<dbReference type="Pfam" id="PF00378">
    <property type="entry name" value="ECH_1"/>
    <property type="match status" value="1"/>
</dbReference>
<comment type="similarity">
    <text evidence="1">Belongs to the enoyl-CoA hydratase/isomerase family.</text>
</comment>
<protein>
    <submittedName>
        <fullName evidence="2">Enoyl-CoA hydratase/isomerase family protein</fullName>
    </submittedName>
</protein>
<name>A0ABT7PB54_MYCIT</name>